<organism evidence="2">
    <name type="scientific">Arundo donax</name>
    <name type="common">Giant reed</name>
    <name type="synonym">Donax arundinaceus</name>
    <dbReference type="NCBI Taxonomy" id="35708"/>
    <lineage>
        <taxon>Eukaryota</taxon>
        <taxon>Viridiplantae</taxon>
        <taxon>Streptophyta</taxon>
        <taxon>Embryophyta</taxon>
        <taxon>Tracheophyta</taxon>
        <taxon>Spermatophyta</taxon>
        <taxon>Magnoliopsida</taxon>
        <taxon>Liliopsida</taxon>
        <taxon>Poales</taxon>
        <taxon>Poaceae</taxon>
        <taxon>PACMAD clade</taxon>
        <taxon>Arundinoideae</taxon>
        <taxon>Arundineae</taxon>
        <taxon>Arundo</taxon>
    </lineage>
</organism>
<dbReference type="EMBL" id="GBRH01160879">
    <property type="protein sequence ID" value="JAE37017.1"/>
    <property type="molecule type" value="Transcribed_RNA"/>
</dbReference>
<sequence>MWNADARLVVRLLNSLFYSATKVKIINMVLYFTSFSILFLRNNNPYAIEMVLFGFCQISYF</sequence>
<name>A0A0A9HJS6_ARUDO</name>
<protein>
    <submittedName>
        <fullName evidence="2">Uncharacterized protein</fullName>
    </submittedName>
</protein>
<dbReference type="AlphaFoldDB" id="A0A0A9HJS6"/>
<reference evidence="2" key="2">
    <citation type="journal article" date="2015" name="Data Brief">
        <title>Shoot transcriptome of the giant reed, Arundo donax.</title>
        <authorList>
            <person name="Barrero R.A."/>
            <person name="Guerrero F.D."/>
            <person name="Moolhuijzen P."/>
            <person name="Goolsby J.A."/>
            <person name="Tidwell J."/>
            <person name="Bellgard S.E."/>
            <person name="Bellgard M.I."/>
        </authorList>
    </citation>
    <scope>NUCLEOTIDE SEQUENCE</scope>
    <source>
        <tissue evidence="2">Shoot tissue taken approximately 20 cm above the soil surface</tissue>
    </source>
</reference>
<evidence type="ECO:0000256" key="1">
    <source>
        <dbReference type="SAM" id="Phobius"/>
    </source>
</evidence>
<accession>A0A0A9HJS6</accession>
<proteinExistence type="predicted"/>
<keyword evidence="1" id="KW-1133">Transmembrane helix</keyword>
<evidence type="ECO:0000313" key="2">
    <source>
        <dbReference type="EMBL" id="JAE37017.1"/>
    </source>
</evidence>
<feature type="transmembrane region" description="Helical" evidence="1">
    <location>
        <begin position="20"/>
        <end position="40"/>
    </location>
</feature>
<keyword evidence="1" id="KW-0812">Transmembrane</keyword>
<reference evidence="2" key="1">
    <citation type="submission" date="2014-09" db="EMBL/GenBank/DDBJ databases">
        <authorList>
            <person name="Magalhaes I.L.F."/>
            <person name="Oliveira U."/>
            <person name="Santos F.R."/>
            <person name="Vidigal T.H.D.A."/>
            <person name="Brescovit A.D."/>
            <person name="Santos A.J."/>
        </authorList>
    </citation>
    <scope>NUCLEOTIDE SEQUENCE</scope>
    <source>
        <tissue evidence="2">Shoot tissue taken approximately 20 cm above the soil surface</tissue>
    </source>
</reference>
<keyword evidence="1" id="KW-0472">Membrane</keyword>